<evidence type="ECO:0000256" key="1">
    <source>
        <dbReference type="SAM" id="MobiDB-lite"/>
    </source>
</evidence>
<dbReference type="STRING" id="1206085.SAMN05443575_1439"/>
<evidence type="ECO:0000313" key="2">
    <source>
        <dbReference type="EMBL" id="SHG12515.1"/>
    </source>
</evidence>
<keyword evidence="3" id="KW-1185">Reference proteome</keyword>
<evidence type="ECO:0000313" key="3">
    <source>
        <dbReference type="Proteomes" id="UP000186132"/>
    </source>
</evidence>
<reference evidence="2 3" key="1">
    <citation type="submission" date="2016-11" db="EMBL/GenBank/DDBJ databases">
        <authorList>
            <person name="Jaros S."/>
            <person name="Januszkiewicz K."/>
            <person name="Wedrychowicz H."/>
        </authorList>
    </citation>
    <scope>NUCLEOTIDE SEQUENCE [LARGE SCALE GENOMIC DNA]</scope>
    <source>
        <strain evidence="2 3">DSM 45627</strain>
    </source>
</reference>
<dbReference type="AlphaFoldDB" id="A0A1M5H9B8"/>
<dbReference type="Proteomes" id="UP000186132">
    <property type="component" value="Unassembled WGS sequence"/>
</dbReference>
<name>A0A1M5H9B8_9ACTN</name>
<sequence length="216" mass="22136">MRSGAVGRRRRRSTGSGLLLGPVTVAAVLLSACSSAGGEPAGPPSSTATAPTSATPSSDPVTTSTAPAPIASPTASPEPIAKRRIVRPDGARLVDFKTCSGAAGGSLVGAIQAQIFRATTRAKQVQGLLVLRVLAEDSERDSVQAAKAFRAAGYPASFPVVTDLKNQAAAYQELLQMIKAKDVSGIAPFYLRLRTVEAQYAADAGAEHGSAKVCDF</sequence>
<feature type="compositionally biased region" description="Low complexity" evidence="1">
    <location>
        <begin position="44"/>
        <end position="79"/>
    </location>
</feature>
<dbReference type="EMBL" id="FQVU01000002">
    <property type="protein sequence ID" value="SHG12515.1"/>
    <property type="molecule type" value="Genomic_DNA"/>
</dbReference>
<proteinExistence type="predicted"/>
<feature type="region of interest" description="Disordered" evidence="1">
    <location>
        <begin position="34"/>
        <end position="83"/>
    </location>
</feature>
<gene>
    <name evidence="2" type="ORF">SAMN05443575_1439</name>
</gene>
<protein>
    <submittedName>
        <fullName evidence="2">Uncharacterized protein</fullName>
    </submittedName>
</protein>
<organism evidence="2 3">
    <name type="scientific">Jatrophihabitans endophyticus</name>
    <dbReference type="NCBI Taxonomy" id="1206085"/>
    <lineage>
        <taxon>Bacteria</taxon>
        <taxon>Bacillati</taxon>
        <taxon>Actinomycetota</taxon>
        <taxon>Actinomycetes</taxon>
        <taxon>Jatrophihabitantales</taxon>
        <taxon>Jatrophihabitantaceae</taxon>
        <taxon>Jatrophihabitans</taxon>
    </lineage>
</organism>
<accession>A0A1M5H9B8</accession>
<dbReference type="PROSITE" id="PS51257">
    <property type="entry name" value="PROKAR_LIPOPROTEIN"/>
    <property type="match status" value="1"/>
</dbReference>